<organism evidence="2 3">
    <name type="scientific">Halobacteriovorax marinus</name>
    <dbReference type="NCBI Taxonomy" id="97084"/>
    <lineage>
        <taxon>Bacteria</taxon>
        <taxon>Pseudomonadati</taxon>
        <taxon>Bdellovibrionota</taxon>
        <taxon>Bacteriovoracia</taxon>
        <taxon>Bacteriovoracales</taxon>
        <taxon>Halobacteriovoraceae</taxon>
        <taxon>Halobacteriovorax</taxon>
    </lineage>
</organism>
<protein>
    <recommendedName>
        <fullName evidence="4">Secreted protein</fullName>
    </recommendedName>
</protein>
<gene>
    <name evidence="2" type="ORF">A9Q84_14120</name>
</gene>
<dbReference type="Proteomes" id="UP000196531">
    <property type="component" value="Unassembled WGS sequence"/>
</dbReference>
<evidence type="ECO:0000256" key="1">
    <source>
        <dbReference type="SAM" id="SignalP"/>
    </source>
</evidence>
<comment type="caution">
    <text evidence="2">The sequence shown here is derived from an EMBL/GenBank/DDBJ whole genome shotgun (WGS) entry which is preliminary data.</text>
</comment>
<evidence type="ECO:0000313" key="2">
    <source>
        <dbReference type="EMBL" id="OUR95636.1"/>
    </source>
</evidence>
<accession>A0A1Y5FB59</accession>
<dbReference type="EMBL" id="MAAO01000007">
    <property type="protein sequence ID" value="OUR95636.1"/>
    <property type="molecule type" value="Genomic_DNA"/>
</dbReference>
<feature type="signal peptide" evidence="1">
    <location>
        <begin position="1"/>
        <end position="19"/>
    </location>
</feature>
<sequence>MKKLIINLILLGLSFTIMAGGDYGGGPKVIELYKLDHSVKIGDIKLSKDKTRVKLEVSYKKRRTEFNPFVGEKEAQKLLFGKYATVTLEYDKEHFNQDLIDKLKKRKRFSFLKKKYKLLAKKNFIVEEITKQIHKKEDAKYYEIQMK</sequence>
<dbReference type="AlphaFoldDB" id="A0A1Y5FB59"/>
<feature type="chain" id="PRO_5012554250" description="Secreted protein" evidence="1">
    <location>
        <begin position="20"/>
        <end position="147"/>
    </location>
</feature>
<keyword evidence="1" id="KW-0732">Signal</keyword>
<proteinExistence type="predicted"/>
<evidence type="ECO:0000313" key="3">
    <source>
        <dbReference type="Proteomes" id="UP000196531"/>
    </source>
</evidence>
<reference evidence="3" key="1">
    <citation type="journal article" date="2017" name="Proc. Natl. Acad. Sci. U.S.A.">
        <title>Simulation of Deepwater Horizon oil plume reveals substrate specialization within a complex community of hydrocarbon-degraders.</title>
        <authorList>
            <person name="Hu P."/>
            <person name="Dubinsky E.A."/>
            <person name="Probst A.J."/>
            <person name="Wang J."/>
            <person name="Sieber C.M.K."/>
            <person name="Tom L.M."/>
            <person name="Gardinali P."/>
            <person name="Banfield J.F."/>
            <person name="Atlas R.M."/>
            <person name="Andersen G.L."/>
        </authorList>
    </citation>
    <scope>NUCLEOTIDE SEQUENCE [LARGE SCALE GENOMIC DNA]</scope>
</reference>
<name>A0A1Y5FB59_9BACT</name>
<evidence type="ECO:0008006" key="4">
    <source>
        <dbReference type="Google" id="ProtNLM"/>
    </source>
</evidence>